<dbReference type="AlphaFoldDB" id="A0A3M7MDJ8"/>
<gene>
    <name evidence="1" type="ORF">GMOD_00007432</name>
</gene>
<evidence type="ECO:0000313" key="2">
    <source>
        <dbReference type="Proteomes" id="UP000265663"/>
    </source>
</evidence>
<name>A0A3M7MDJ8_9PLEO</name>
<accession>A0A3M7MDJ8</accession>
<dbReference type="Proteomes" id="UP000265663">
    <property type="component" value="Unassembled WGS sequence"/>
</dbReference>
<proteinExistence type="predicted"/>
<reference evidence="1 2" key="1">
    <citation type="journal article" date="2014" name="PLoS ONE">
        <title>De novo Genome Assembly of the Fungal Plant Pathogen Pyrenophora semeniperda.</title>
        <authorList>
            <person name="Soliai M.M."/>
            <person name="Meyer S.E."/>
            <person name="Udall J.A."/>
            <person name="Elzinga D.E."/>
            <person name="Hermansen R.A."/>
            <person name="Bodily P.M."/>
            <person name="Hart A.A."/>
            <person name="Coleman C.E."/>
        </authorList>
    </citation>
    <scope>NUCLEOTIDE SEQUENCE [LARGE SCALE GENOMIC DNA]</scope>
    <source>
        <strain evidence="1 2">CCB06</strain>
        <tissue evidence="1">Mycelium</tissue>
    </source>
</reference>
<evidence type="ECO:0000313" key="1">
    <source>
        <dbReference type="EMBL" id="RMZ72444.1"/>
    </source>
</evidence>
<organism evidence="1 2">
    <name type="scientific">Pyrenophora seminiperda CCB06</name>
    <dbReference type="NCBI Taxonomy" id="1302712"/>
    <lineage>
        <taxon>Eukaryota</taxon>
        <taxon>Fungi</taxon>
        <taxon>Dikarya</taxon>
        <taxon>Ascomycota</taxon>
        <taxon>Pezizomycotina</taxon>
        <taxon>Dothideomycetes</taxon>
        <taxon>Pleosporomycetidae</taxon>
        <taxon>Pleosporales</taxon>
        <taxon>Pleosporineae</taxon>
        <taxon>Pleosporaceae</taxon>
        <taxon>Pyrenophora</taxon>
    </lineage>
</organism>
<sequence length="207" mass="22030">MVDVGNLELFAETWQKIYAAAGNGRSILSDTTYTTNASACGSWASKGDREVRVKVNGQWGKIPDLGPNDSRDALVASLSKVLDEASKETGYNVFSNCYGTTWQEGVPRWPGPHACGGFEPTVRPDCMCDIGSAQCEFHSWGHQVPSSIKANLYRDGALLADTLTIEFSSNAVQKDEGCGLVGTITKNLVGFIPGGTLFAAGLDIVCA</sequence>
<dbReference type="EMBL" id="KE747833">
    <property type="protein sequence ID" value="RMZ72444.1"/>
    <property type="molecule type" value="Genomic_DNA"/>
</dbReference>
<protein>
    <submittedName>
        <fullName evidence="1">Ed24 elicitor</fullName>
    </submittedName>
</protein>
<keyword evidence="2" id="KW-1185">Reference proteome</keyword>
<dbReference type="OrthoDB" id="3908196at2759"/>